<sequence>MSTVFTHMARRSTSWTVLGLLAGLYAAQSVTGSMVQTALPVVLRDAGMPLDQIGYLAVLFFPWALKFLWAPLIDRFLTERSWILLCQLGIILCFLAAMALPPQTHMGWLAGVLLVMGIFAATQDVATDSLAVRASDAGSRGLASGASTAGAYLGFLIGGGLWLVVYQHAGWAVSMASMAGFVAMLTIPAFLSGGLAAPRAKKPAGSHGIGLKATFANRALTHGLIFLVVYQVGLRMGSSLTGPYLVDKGVPLDMIGLLRGAGGAVIGFITASLGAFVVQTAGIMRSVIIAAFLNAALLFALFVVELFGSFSVVFAVGILLLQVGAIAFSFVALYAALMNWCNPDQTATDFATLQSIDAIIAIAASSVAGLLAKSFGYGWLFAASAVFILIATLLAPRAFAATMRLGGCISVPEKVSEP</sequence>
<proteinExistence type="inferred from homology"/>
<comment type="subcellular location">
    <subcellularLocation>
        <location evidence="1">Membrane</location>
        <topology evidence="1">Multi-pass membrane protein</topology>
    </subcellularLocation>
</comment>
<name>A0A0D0KSX5_AGRTU</name>
<feature type="transmembrane region" description="Helical" evidence="7">
    <location>
        <begin position="377"/>
        <end position="395"/>
    </location>
</feature>
<feature type="transmembrane region" description="Helical" evidence="7">
    <location>
        <begin position="106"/>
        <end position="122"/>
    </location>
</feature>
<evidence type="ECO:0000313" key="9">
    <source>
        <dbReference type="Proteomes" id="UP000035017"/>
    </source>
</evidence>
<dbReference type="AlphaFoldDB" id="A0A0D0KSX5"/>
<evidence type="ECO:0000256" key="1">
    <source>
        <dbReference type="ARBA" id="ARBA00004141"/>
    </source>
</evidence>
<evidence type="ECO:0000256" key="6">
    <source>
        <dbReference type="ARBA" id="ARBA00023136"/>
    </source>
</evidence>
<evidence type="ECO:0000256" key="7">
    <source>
        <dbReference type="SAM" id="Phobius"/>
    </source>
</evidence>
<evidence type="ECO:0000256" key="4">
    <source>
        <dbReference type="ARBA" id="ARBA00022692"/>
    </source>
</evidence>
<gene>
    <name evidence="8" type="ORF">RU07_10255</name>
</gene>
<feature type="transmembrane region" description="Helical" evidence="7">
    <location>
        <begin position="350"/>
        <end position="371"/>
    </location>
</feature>
<feature type="transmembrane region" description="Helical" evidence="7">
    <location>
        <begin position="171"/>
        <end position="195"/>
    </location>
</feature>
<evidence type="ECO:0000256" key="5">
    <source>
        <dbReference type="ARBA" id="ARBA00022989"/>
    </source>
</evidence>
<organism evidence="8 9">
    <name type="scientific">Agrobacterium tumefaciens</name>
    <dbReference type="NCBI Taxonomy" id="358"/>
    <lineage>
        <taxon>Bacteria</taxon>
        <taxon>Pseudomonadati</taxon>
        <taxon>Pseudomonadota</taxon>
        <taxon>Alphaproteobacteria</taxon>
        <taxon>Hyphomicrobiales</taxon>
        <taxon>Rhizobiaceae</taxon>
        <taxon>Rhizobium/Agrobacterium group</taxon>
        <taxon>Agrobacterium</taxon>
        <taxon>Agrobacterium tumefaciens complex</taxon>
    </lineage>
</organism>
<feature type="transmembrane region" description="Helical" evidence="7">
    <location>
        <begin position="287"/>
        <end position="307"/>
    </location>
</feature>
<dbReference type="InterPro" id="IPR011701">
    <property type="entry name" value="MFS"/>
</dbReference>
<evidence type="ECO:0000256" key="3">
    <source>
        <dbReference type="ARBA" id="ARBA00022448"/>
    </source>
</evidence>
<accession>A0A0D0KSX5</accession>
<feature type="transmembrane region" description="Helical" evidence="7">
    <location>
        <begin position="82"/>
        <end position="100"/>
    </location>
</feature>
<comment type="similarity">
    <text evidence="2">Belongs to the major facilitator superfamily.</text>
</comment>
<dbReference type="GO" id="GO:0016020">
    <property type="term" value="C:membrane"/>
    <property type="evidence" value="ECO:0007669"/>
    <property type="project" value="UniProtKB-SubCell"/>
</dbReference>
<feature type="transmembrane region" description="Helical" evidence="7">
    <location>
        <begin position="53"/>
        <end position="70"/>
    </location>
</feature>
<dbReference type="InterPro" id="IPR004752">
    <property type="entry name" value="AmpG_permease/AT-1"/>
</dbReference>
<dbReference type="Gene3D" id="1.20.1250.20">
    <property type="entry name" value="MFS general substrate transporter like domains"/>
    <property type="match status" value="2"/>
</dbReference>
<evidence type="ECO:0000256" key="2">
    <source>
        <dbReference type="ARBA" id="ARBA00008335"/>
    </source>
</evidence>
<feature type="transmembrane region" description="Helical" evidence="7">
    <location>
        <begin position="215"/>
        <end position="234"/>
    </location>
</feature>
<keyword evidence="3" id="KW-0813">Transport</keyword>
<evidence type="ECO:0000313" key="8">
    <source>
        <dbReference type="EMBL" id="KIQ02951.1"/>
    </source>
</evidence>
<keyword evidence="5 7" id="KW-1133">Transmembrane helix</keyword>
<dbReference type="InterPro" id="IPR036259">
    <property type="entry name" value="MFS_trans_sf"/>
</dbReference>
<keyword evidence="4 7" id="KW-0812">Transmembrane</keyword>
<feature type="transmembrane region" description="Helical" evidence="7">
    <location>
        <begin position="254"/>
        <end position="278"/>
    </location>
</feature>
<feature type="transmembrane region" description="Helical" evidence="7">
    <location>
        <begin position="313"/>
        <end position="338"/>
    </location>
</feature>
<dbReference type="OrthoDB" id="9787815at2"/>
<dbReference type="EMBL" id="JXQV01000009">
    <property type="protein sequence ID" value="KIQ02951.1"/>
    <property type="molecule type" value="Genomic_DNA"/>
</dbReference>
<keyword evidence="6 7" id="KW-0472">Membrane</keyword>
<dbReference type="Proteomes" id="UP000035017">
    <property type="component" value="Unassembled WGS sequence"/>
</dbReference>
<dbReference type="PANTHER" id="PTHR12778">
    <property type="entry name" value="SOLUTE CARRIER FAMILY 33 ACETYL-COA TRANSPORTER -RELATED"/>
    <property type="match status" value="1"/>
</dbReference>
<reference evidence="8 9" key="1">
    <citation type="submission" date="2014-12" db="EMBL/GenBank/DDBJ databases">
        <title>16Stimator: statistical estimation of ribosomal gene copy numbers from draft genome assemblies.</title>
        <authorList>
            <person name="Perisin M.A."/>
            <person name="Vetter M."/>
            <person name="Gilbert J.A."/>
            <person name="Bergelson J."/>
        </authorList>
    </citation>
    <scope>NUCLEOTIDE SEQUENCE [LARGE SCALE GENOMIC DNA]</scope>
    <source>
        <strain evidence="8 9">MEJ076</strain>
    </source>
</reference>
<protein>
    <submittedName>
        <fullName evidence="8">Transporter</fullName>
    </submittedName>
</protein>
<dbReference type="Pfam" id="PF07690">
    <property type="entry name" value="MFS_1"/>
    <property type="match status" value="1"/>
</dbReference>
<feature type="transmembrane region" description="Helical" evidence="7">
    <location>
        <begin position="142"/>
        <end position="165"/>
    </location>
</feature>
<dbReference type="SUPFAM" id="SSF103473">
    <property type="entry name" value="MFS general substrate transporter"/>
    <property type="match status" value="1"/>
</dbReference>
<dbReference type="PANTHER" id="PTHR12778:SF10">
    <property type="entry name" value="MAJOR FACILITATOR SUPERFAMILY DOMAIN-CONTAINING PROTEIN 3"/>
    <property type="match status" value="1"/>
</dbReference>
<comment type="caution">
    <text evidence="8">The sequence shown here is derived from an EMBL/GenBank/DDBJ whole genome shotgun (WGS) entry which is preliminary data.</text>
</comment>
<dbReference type="GO" id="GO:0022857">
    <property type="term" value="F:transmembrane transporter activity"/>
    <property type="evidence" value="ECO:0007669"/>
    <property type="project" value="InterPro"/>
</dbReference>